<reference evidence="2" key="1">
    <citation type="submission" date="2020-10" db="EMBL/GenBank/DDBJ databases">
        <title>Connecting structure to function with the recovery of over 1000 high-quality activated sludge metagenome-assembled genomes encoding full-length rRNA genes using long-read sequencing.</title>
        <authorList>
            <person name="Singleton C.M."/>
            <person name="Petriglieri F."/>
            <person name="Kristensen J.M."/>
            <person name="Kirkegaard R.H."/>
            <person name="Michaelsen T.Y."/>
            <person name="Andersen M.H."/>
            <person name="Karst S.M."/>
            <person name="Dueholm M.S."/>
            <person name="Nielsen P.H."/>
            <person name="Albertsen M."/>
        </authorList>
    </citation>
    <scope>NUCLEOTIDE SEQUENCE</scope>
    <source>
        <strain evidence="2">Bjer_18-Q3-R1-45_BAT3C.347</strain>
    </source>
</reference>
<proteinExistence type="predicted"/>
<dbReference type="InterPro" id="IPR007296">
    <property type="entry name" value="DUF403"/>
</dbReference>
<dbReference type="PANTHER" id="PTHR34595">
    <property type="entry name" value="BLR5612 PROTEIN"/>
    <property type="match status" value="1"/>
</dbReference>
<dbReference type="AlphaFoldDB" id="A0A9D7E2J1"/>
<dbReference type="Proteomes" id="UP000807785">
    <property type="component" value="Unassembled WGS sequence"/>
</dbReference>
<dbReference type="EMBL" id="JADJEV010000005">
    <property type="protein sequence ID" value="MBK6975418.1"/>
    <property type="molecule type" value="Genomic_DNA"/>
</dbReference>
<dbReference type="Pfam" id="PF04168">
    <property type="entry name" value="Alpha-E"/>
    <property type="match status" value="1"/>
</dbReference>
<comment type="caution">
    <text evidence="2">The sequence shown here is derived from an EMBL/GenBank/DDBJ whole genome shotgun (WGS) entry which is preliminary data.</text>
</comment>
<evidence type="ECO:0000313" key="3">
    <source>
        <dbReference type="Proteomes" id="UP000807785"/>
    </source>
</evidence>
<feature type="domain" description="DUF403" evidence="1">
    <location>
        <begin position="1"/>
        <end position="310"/>
    </location>
</feature>
<name>A0A9D7E2J1_9PROT</name>
<accession>A0A9D7E2J1</accession>
<evidence type="ECO:0000259" key="1">
    <source>
        <dbReference type="Pfam" id="PF04168"/>
    </source>
</evidence>
<evidence type="ECO:0000313" key="2">
    <source>
        <dbReference type="EMBL" id="MBK6975418.1"/>
    </source>
</evidence>
<protein>
    <submittedName>
        <fullName evidence="2">Alpha-E domain-containing protein</fullName>
    </submittedName>
</protein>
<organism evidence="2 3">
    <name type="scientific">Candidatus Methylophosphatis roskildensis</name>
    <dbReference type="NCBI Taxonomy" id="2899263"/>
    <lineage>
        <taxon>Bacteria</taxon>
        <taxon>Pseudomonadati</taxon>
        <taxon>Pseudomonadota</taxon>
        <taxon>Betaproteobacteria</taxon>
        <taxon>Nitrosomonadales</taxon>
        <taxon>Sterolibacteriaceae</taxon>
        <taxon>Candidatus Methylophosphatis</taxon>
    </lineage>
</organism>
<gene>
    <name evidence="2" type="ORF">IPH26_21540</name>
</gene>
<sequence length="316" mass="36271">MLSRTADHLYWMARYTERAENVARMLDVNFRMSLLPQTPEQIEQGWGAVLGVNGLQDAYRELHGTVTPEKVVRYMVFDRDNPSSIYSCLLASRENIRAVRGSVTSEMWEMQNSTWLEFRALDPEKVLGSDIGEMFEWVRHRSHLSRGVTVGTMLQDEDFRFIRLGSFLERADNTARILDVKYQAIELGAKEGDAASEYYQWSALLRSVSGFAAYRKVYRDLITPRRVAELLVLRADMPRSLARSMKEVYTNLTQVANRQSGETERRAGELYTSLRFGRIEDIFDVGLHDYLTAFLGKTDDLGDRIAQDFLVPVLAD</sequence>
<dbReference type="InterPro" id="IPR051680">
    <property type="entry name" value="ATP-dep_Glu-Cys_Ligase-2"/>
</dbReference>
<dbReference type="PANTHER" id="PTHR34595:SF7">
    <property type="entry name" value="SLL1039 PROTEIN"/>
    <property type="match status" value="1"/>
</dbReference>